<dbReference type="AlphaFoldDB" id="A0A1H8HUJ9"/>
<organism evidence="3 4">
    <name type="scientific">Nitrosomonas marina</name>
    <dbReference type="NCBI Taxonomy" id="917"/>
    <lineage>
        <taxon>Bacteria</taxon>
        <taxon>Pseudomonadati</taxon>
        <taxon>Pseudomonadota</taxon>
        <taxon>Betaproteobacteria</taxon>
        <taxon>Nitrosomonadales</taxon>
        <taxon>Nitrosomonadaceae</taxon>
        <taxon>Nitrosomonas</taxon>
    </lineage>
</organism>
<dbReference type="PROSITE" id="PS50943">
    <property type="entry name" value="HTH_CROC1"/>
    <property type="match status" value="1"/>
</dbReference>
<dbReference type="PANTHER" id="PTHR46558:SF4">
    <property type="entry name" value="DNA-BIDING PHAGE PROTEIN"/>
    <property type="match status" value="1"/>
</dbReference>
<dbReference type="Gene3D" id="1.10.260.40">
    <property type="entry name" value="lambda repressor-like DNA-binding domains"/>
    <property type="match status" value="1"/>
</dbReference>
<protein>
    <submittedName>
        <fullName evidence="3">Helix-turn-helix</fullName>
    </submittedName>
</protein>
<proteinExistence type="predicted"/>
<evidence type="ECO:0000313" key="4">
    <source>
        <dbReference type="Proteomes" id="UP000199459"/>
    </source>
</evidence>
<dbReference type="CDD" id="cd00093">
    <property type="entry name" value="HTH_XRE"/>
    <property type="match status" value="1"/>
</dbReference>
<dbReference type="PANTHER" id="PTHR46558">
    <property type="entry name" value="TRACRIPTIONAL REGULATORY PROTEIN-RELATED-RELATED"/>
    <property type="match status" value="1"/>
</dbReference>
<name>A0A1H8HUJ9_9PROT</name>
<keyword evidence="1" id="KW-0238">DNA-binding</keyword>
<dbReference type="SMART" id="SM00530">
    <property type="entry name" value="HTH_XRE"/>
    <property type="match status" value="1"/>
</dbReference>
<accession>A0A1H8HUJ9</accession>
<gene>
    <name evidence="3" type="ORF">SAMN05216325_12638</name>
</gene>
<dbReference type="EMBL" id="FOCP01000026">
    <property type="protein sequence ID" value="SEN59757.1"/>
    <property type="molecule type" value="Genomic_DNA"/>
</dbReference>
<evidence type="ECO:0000259" key="2">
    <source>
        <dbReference type="PROSITE" id="PS50943"/>
    </source>
</evidence>
<evidence type="ECO:0000256" key="1">
    <source>
        <dbReference type="ARBA" id="ARBA00023125"/>
    </source>
</evidence>
<reference evidence="3 4" key="1">
    <citation type="submission" date="2016-10" db="EMBL/GenBank/DDBJ databases">
        <authorList>
            <person name="de Groot N.N."/>
        </authorList>
    </citation>
    <scope>NUCLEOTIDE SEQUENCE [LARGE SCALE GENOMIC DNA]</scope>
    <source>
        <strain evidence="3 4">Nm22</strain>
    </source>
</reference>
<dbReference type="RefSeq" id="WP_090634271.1">
    <property type="nucleotide sequence ID" value="NZ_FOCP01000026.1"/>
</dbReference>
<dbReference type="Pfam" id="PF01381">
    <property type="entry name" value="HTH_3"/>
    <property type="match status" value="1"/>
</dbReference>
<dbReference type="SUPFAM" id="SSF47413">
    <property type="entry name" value="lambda repressor-like DNA-binding domains"/>
    <property type="match status" value="1"/>
</dbReference>
<dbReference type="Proteomes" id="UP000199459">
    <property type="component" value="Unassembled WGS sequence"/>
</dbReference>
<dbReference type="InterPro" id="IPR010982">
    <property type="entry name" value="Lambda_DNA-bd_dom_sf"/>
</dbReference>
<dbReference type="OrthoDB" id="6006530at2"/>
<evidence type="ECO:0000313" key="3">
    <source>
        <dbReference type="EMBL" id="SEN59757.1"/>
    </source>
</evidence>
<sequence>MNTDVCKALGDAIAKQRNDTGITQEDLAARVDLSSRSIQRIEAGTEQPRYETLFKIARALNTTPDQFIRPMWERWFEMH</sequence>
<feature type="domain" description="HTH cro/C1-type" evidence="2">
    <location>
        <begin position="13"/>
        <end position="67"/>
    </location>
</feature>
<dbReference type="InterPro" id="IPR001387">
    <property type="entry name" value="Cro/C1-type_HTH"/>
</dbReference>
<dbReference type="GO" id="GO:0003677">
    <property type="term" value="F:DNA binding"/>
    <property type="evidence" value="ECO:0007669"/>
    <property type="project" value="UniProtKB-KW"/>
</dbReference>